<dbReference type="Gene3D" id="3.60.10.10">
    <property type="entry name" value="Endonuclease/exonuclease/phosphatase"/>
    <property type="match status" value="1"/>
</dbReference>
<reference evidence="2 3" key="1">
    <citation type="submission" date="2015-04" db="EMBL/GenBank/DDBJ databases">
        <title>Lasius niger genome sequencing.</title>
        <authorList>
            <person name="Konorov E.A."/>
            <person name="Nikitin M.A."/>
            <person name="Kirill M.V."/>
            <person name="Chang P."/>
        </authorList>
    </citation>
    <scope>NUCLEOTIDE SEQUENCE [LARGE SCALE GENOMIC DNA]</scope>
    <source>
        <tissue evidence="2">Whole</tissue>
    </source>
</reference>
<proteinExistence type="predicted"/>
<feature type="domain" description="Endonuclease/exonuclease/phosphatase" evidence="1">
    <location>
        <begin position="54"/>
        <end position="176"/>
    </location>
</feature>
<evidence type="ECO:0000313" key="2">
    <source>
        <dbReference type="EMBL" id="KMQ84173.1"/>
    </source>
</evidence>
<dbReference type="InterPro" id="IPR005135">
    <property type="entry name" value="Endo/exonuclease/phosphatase"/>
</dbReference>
<accession>A0A0J7K170</accession>
<dbReference type="PANTHER" id="PTHR36688">
    <property type="entry name" value="ENDO/EXONUCLEASE/PHOSPHATASE DOMAIN-CONTAINING PROTEIN"/>
    <property type="match status" value="1"/>
</dbReference>
<sequence>MELSFITTQGGVALLIDKKYRFSVIHEDRIEQFCLRNEIELIITKIWIETDEHIYICSVYSPPRGNHHHHTESQAWSEILQFCSTLDPIIICGDVNGKSSLWSHQTQWPDAEGRKLELAITNRNLVCLDNGDNTWTSMDLSSASALDITFTTPSLTNRCEWQILEVNHGSDHFPIITRINNMTSNPGYGRPSYSLSNICWKSFQEKCIKATNNFHINFNDLNGTYNNLIQTIYQALMSAGAIKHIENHIRRKTPSPWWDDECYDLIHKKSLCFKTYKTNPFLENFRKYIEVKKQTSKIFSNKKKDKFKEFCSSLNINTPITKVWKYIRAFSNRGKNLPNRTMISEKNFCDAFDKIAPPKPAQAPLNTEALLDLPFHGNDVDLSFMFTPFNASEYENAITSLKLRSAPGPDLISNRIIKKFPAELHSLILKIFNLMFNKSKFPKEWNDYFVVFIPKPGKKGALRPIAMSNNLHKIFEKLIHKRLEWWAENNNILLRSQFGF</sequence>
<keyword evidence="3" id="KW-1185">Reference proteome</keyword>
<comment type="caution">
    <text evidence="2">The sequence shown here is derived from an EMBL/GenBank/DDBJ whole genome shotgun (WGS) entry which is preliminary data.</text>
</comment>
<gene>
    <name evidence="2" type="ORF">RF55_18254</name>
</gene>
<dbReference type="OrthoDB" id="8044385at2759"/>
<evidence type="ECO:0000259" key="1">
    <source>
        <dbReference type="Pfam" id="PF14529"/>
    </source>
</evidence>
<dbReference type="AlphaFoldDB" id="A0A0J7K170"/>
<dbReference type="SUPFAM" id="SSF56672">
    <property type="entry name" value="DNA/RNA polymerases"/>
    <property type="match status" value="1"/>
</dbReference>
<dbReference type="PANTHER" id="PTHR36688:SF2">
    <property type="entry name" value="ENDONUCLEASE_EXONUCLEASE_PHOSPHATASE DOMAIN-CONTAINING PROTEIN"/>
    <property type="match status" value="1"/>
</dbReference>
<dbReference type="InterPro" id="IPR052560">
    <property type="entry name" value="RdDP_mobile_element"/>
</dbReference>
<dbReference type="PaxDb" id="67767-A0A0J7K170"/>
<name>A0A0J7K170_LASNI</name>
<dbReference type="SUPFAM" id="SSF56219">
    <property type="entry name" value="DNase I-like"/>
    <property type="match status" value="1"/>
</dbReference>
<dbReference type="Pfam" id="PF14529">
    <property type="entry name" value="Exo_endo_phos_2"/>
    <property type="match status" value="1"/>
</dbReference>
<dbReference type="Proteomes" id="UP000036403">
    <property type="component" value="Unassembled WGS sequence"/>
</dbReference>
<protein>
    <submittedName>
        <fullName evidence="2">Pol-like protein</fullName>
    </submittedName>
</protein>
<dbReference type="GO" id="GO:0071897">
    <property type="term" value="P:DNA biosynthetic process"/>
    <property type="evidence" value="ECO:0007669"/>
    <property type="project" value="UniProtKB-ARBA"/>
</dbReference>
<dbReference type="InterPro" id="IPR043502">
    <property type="entry name" value="DNA/RNA_pol_sf"/>
</dbReference>
<dbReference type="InterPro" id="IPR036691">
    <property type="entry name" value="Endo/exonu/phosph_ase_sf"/>
</dbReference>
<organism evidence="2 3">
    <name type="scientific">Lasius niger</name>
    <name type="common">Black garden ant</name>
    <dbReference type="NCBI Taxonomy" id="67767"/>
    <lineage>
        <taxon>Eukaryota</taxon>
        <taxon>Metazoa</taxon>
        <taxon>Ecdysozoa</taxon>
        <taxon>Arthropoda</taxon>
        <taxon>Hexapoda</taxon>
        <taxon>Insecta</taxon>
        <taxon>Pterygota</taxon>
        <taxon>Neoptera</taxon>
        <taxon>Endopterygota</taxon>
        <taxon>Hymenoptera</taxon>
        <taxon>Apocrita</taxon>
        <taxon>Aculeata</taxon>
        <taxon>Formicoidea</taxon>
        <taxon>Formicidae</taxon>
        <taxon>Formicinae</taxon>
        <taxon>Lasius</taxon>
        <taxon>Lasius</taxon>
    </lineage>
</organism>
<dbReference type="EMBL" id="LBMM01017188">
    <property type="protein sequence ID" value="KMQ84173.1"/>
    <property type="molecule type" value="Genomic_DNA"/>
</dbReference>
<dbReference type="GO" id="GO:0003824">
    <property type="term" value="F:catalytic activity"/>
    <property type="evidence" value="ECO:0007669"/>
    <property type="project" value="InterPro"/>
</dbReference>
<evidence type="ECO:0000313" key="3">
    <source>
        <dbReference type="Proteomes" id="UP000036403"/>
    </source>
</evidence>
<dbReference type="STRING" id="67767.A0A0J7K170"/>